<evidence type="ECO:0000259" key="10">
    <source>
        <dbReference type="Pfam" id="PF07732"/>
    </source>
</evidence>
<dbReference type="PANTHER" id="PTHR48267">
    <property type="entry name" value="CUPREDOXIN SUPERFAMILY PROTEIN"/>
    <property type="match status" value="1"/>
</dbReference>
<name>A0A1H5WKP1_NITMU</name>
<dbReference type="PROSITE" id="PS51318">
    <property type="entry name" value="TAT"/>
    <property type="match status" value="1"/>
</dbReference>
<dbReference type="CDD" id="cd13879">
    <property type="entry name" value="CuRO_2_McoP_like"/>
    <property type="match status" value="1"/>
</dbReference>
<evidence type="ECO:0000256" key="3">
    <source>
        <dbReference type="ARBA" id="ARBA00023002"/>
    </source>
</evidence>
<dbReference type="Pfam" id="PF07732">
    <property type="entry name" value="Cu-oxidase_3"/>
    <property type="match status" value="1"/>
</dbReference>
<evidence type="ECO:0000256" key="1">
    <source>
        <dbReference type="ARBA" id="ARBA00011245"/>
    </source>
</evidence>
<dbReference type="CDD" id="cd13852">
    <property type="entry name" value="CuRO_1_McoP_like"/>
    <property type="match status" value="1"/>
</dbReference>
<protein>
    <recommendedName>
        <fullName evidence="5">Multicopper oxidase CueO</fullName>
        <ecNumber evidence="4">1.16.3.4</ecNumber>
    </recommendedName>
    <alternativeName>
        <fullName evidence="6">Copper efflux oxidase</fullName>
    </alternativeName>
    <alternativeName>
        <fullName evidence="7">Cuprous oxidase</fullName>
    </alternativeName>
</protein>
<dbReference type="InterPro" id="IPR008972">
    <property type="entry name" value="Cupredoxin"/>
</dbReference>
<evidence type="ECO:0000256" key="2">
    <source>
        <dbReference type="ARBA" id="ARBA00022723"/>
    </source>
</evidence>
<accession>A0A1H5WKP1</accession>
<dbReference type="PROSITE" id="PS00080">
    <property type="entry name" value="MULTICOPPER_OXIDASE2"/>
    <property type="match status" value="1"/>
</dbReference>
<proteinExistence type="predicted"/>
<evidence type="ECO:0000313" key="12">
    <source>
        <dbReference type="Proteomes" id="UP000236751"/>
    </source>
</evidence>
<evidence type="ECO:0000256" key="7">
    <source>
        <dbReference type="ARBA" id="ARBA00043090"/>
    </source>
</evidence>
<feature type="domain" description="Plastocyanin-like" evidence="9">
    <location>
        <begin position="477"/>
        <end position="563"/>
    </location>
</feature>
<dbReference type="RefSeq" id="WP_041352502.1">
    <property type="nucleotide sequence ID" value="NC_007614.1"/>
</dbReference>
<dbReference type="OrthoDB" id="9757546at2"/>
<evidence type="ECO:0000256" key="5">
    <source>
        <dbReference type="ARBA" id="ARBA00041027"/>
    </source>
</evidence>
<comment type="catalytic activity">
    <reaction evidence="8">
        <text>4 Cu(+) + O2 + 4 H(+) = 4 Cu(2+) + 2 H2O</text>
        <dbReference type="Rhea" id="RHEA:30083"/>
        <dbReference type="ChEBI" id="CHEBI:15377"/>
        <dbReference type="ChEBI" id="CHEBI:15378"/>
        <dbReference type="ChEBI" id="CHEBI:15379"/>
        <dbReference type="ChEBI" id="CHEBI:29036"/>
        <dbReference type="ChEBI" id="CHEBI:49552"/>
        <dbReference type="EC" id="1.16.3.4"/>
    </reaction>
    <physiologicalReaction direction="left-to-right" evidence="8">
        <dbReference type="Rhea" id="RHEA:30084"/>
    </physiologicalReaction>
</comment>
<comment type="subunit">
    <text evidence="1">Monomer.</text>
</comment>
<dbReference type="Pfam" id="PF07731">
    <property type="entry name" value="Cu-oxidase_2"/>
    <property type="match status" value="1"/>
</dbReference>
<dbReference type="GO" id="GO:0016491">
    <property type="term" value="F:oxidoreductase activity"/>
    <property type="evidence" value="ECO:0007669"/>
    <property type="project" value="UniProtKB-KW"/>
</dbReference>
<evidence type="ECO:0000256" key="8">
    <source>
        <dbReference type="ARBA" id="ARBA00048092"/>
    </source>
</evidence>
<dbReference type="Proteomes" id="UP000236751">
    <property type="component" value="Unassembled WGS sequence"/>
</dbReference>
<dbReference type="InterPro" id="IPR006311">
    <property type="entry name" value="TAT_signal"/>
</dbReference>
<dbReference type="EMBL" id="FNVK01000021">
    <property type="protein sequence ID" value="SEG00179.1"/>
    <property type="molecule type" value="Genomic_DNA"/>
</dbReference>
<dbReference type="EC" id="1.16.3.4" evidence="4"/>
<keyword evidence="2" id="KW-0479">Metal-binding</keyword>
<keyword evidence="3" id="KW-0560">Oxidoreductase</keyword>
<organism evidence="11 12">
    <name type="scientific">Nitrosospira multiformis (strain ATCC 25196 / NCIMB 11849 / C 71)</name>
    <dbReference type="NCBI Taxonomy" id="323848"/>
    <lineage>
        <taxon>Bacteria</taxon>
        <taxon>Pseudomonadati</taxon>
        <taxon>Pseudomonadota</taxon>
        <taxon>Betaproteobacteria</taxon>
        <taxon>Nitrosomonadales</taxon>
        <taxon>Nitrosomonadaceae</taxon>
        <taxon>Nitrosospira</taxon>
    </lineage>
</organism>
<dbReference type="InterPro" id="IPR002355">
    <property type="entry name" value="Cu_oxidase_Cu_BS"/>
</dbReference>
<dbReference type="GO" id="GO:0005507">
    <property type="term" value="F:copper ion binding"/>
    <property type="evidence" value="ECO:0007669"/>
    <property type="project" value="InterPro"/>
</dbReference>
<sequence length="564" mass="62823">MKNQDYKRRQFMQYALAGAASAMFPGWAWSQHGAGAGILNTKPNSAFKPDVEIEFIAQIAEIQILPGPRTSVFKYDGKVLRGPETALLKSTSYLGPIMNLAHGQKVRIFYYNKLPEPSIMHWHGMHVPQKMDGHPMYAIEPGERYVYEFEVKNPAGTNWYHAHPHEMTGPQVYRGQAGLITITDEQEQKLNLPDGEYDLPLVIQDRRFTAGNQLQYIFGMHERMTGFLGDTILVNGQVNATIPVKSRAYRIRVFNGSNSRIYKLGWEDGMPLTAIGTDGGLLEAPETFPYIILAPAERVELWVDFSGRKPGTDLTLQSLEYDFPQMGMGMGMGGGMGMHGGMGRGRMGGRGGMGMGTARLAQGEDFPIVKFSVVEKVSESPRLPERLVRMRNLPESDIANPDQPVPIAASMEHMSPLLNGASFEMHEAMDIERIPLNTIRKVRITNEHGSMMGGRDGMGGMGGGGRGMRGGMGGMGMMMLPHPIHMHGQQFRIISRRLKGADTDSYASVREGFINSGWKDTVLVMPNEEIDVIKPFEDYTGLFLYHCHNLEHEDLGMMRNFYVS</sequence>
<dbReference type="AlphaFoldDB" id="A0A1H5WKP1"/>
<dbReference type="Gene3D" id="2.60.40.420">
    <property type="entry name" value="Cupredoxins - blue copper proteins"/>
    <property type="match status" value="3"/>
</dbReference>
<dbReference type="InterPro" id="IPR011707">
    <property type="entry name" value="Cu-oxidase-like_N"/>
</dbReference>
<evidence type="ECO:0000256" key="4">
    <source>
        <dbReference type="ARBA" id="ARBA00038978"/>
    </source>
</evidence>
<dbReference type="InterPro" id="IPR045087">
    <property type="entry name" value="Cu-oxidase_fam"/>
</dbReference>
<gene>
    <name evidence="11" type="ORF">SAMN05216403_1219</name>
</gene>
<evidence type="ECO:0000256" key="6">
    <source>
        <dbReference type="ARBA" id="ARBA00042896"/>
    </source>
</evidence>
<reference evidence="11 12" key="1">
    <citation type="submission" date="2016-10" db="EMBL/GenBank/DDBJ databases">
        <authorList>
            <person name="de Groot N.N."/>
        </authorList>
    </citation>
    <scope>NUCLEOTIDE SEQUENCE [LARGE SCALE GENOMIC DNA]</scope>
    <source>
        <strain evidence="11 12">Nl13</strain>
    </source>
</reference>
<dbReference type="InterPro" id="IPR011706">
    <property type="entry name" value="Cu-oxidase_C"/>
</dbReference>
<dbReference type="PANTHER" id="PTHR48267:SF1">
    <property type="entry name" value="BILIRUBIN OXIDASE"/>
    <property type="match status" value="1"/>
</dbReference>
<evidence type="ECO:0000313" key="11">
    <source>
        <dbReference type="EMBL" id="SEG00179.1"/>
    </source>
</evidence>
<dbReference type="SUPFAM" id="SSF49503">
    <property type="entry name" value="Cupredoxins"/>
    <property type="match status" value="2"/>
</dbReference>
<feature type="domain" description="Plastocyanin-like" evidence="10">
    <location>
        <begin position="86"/>
        <end position="186"/>
    </location>
</feature>
<evidence type="ECO:0000259" key="9">
    <source>
        <dbReference type="Pfam" id="PF07731"/>
    </source>
</evidence>